<accession>A0A1F7WHQ3</accession>
<gene>
    <name evidence="1" type="primary">rimP</name>
    <name evidence="2" type="ORF">A2008_10900</name>
</gene>
<dbReference type="PANTHER" id="PTHR33867">
    <property type="entry name" value="RIBOSOME MATURATION FACTOR RIMP"/>
    <property type="match status" value="1"/>
</dbReference>
<dbReference type="GO" id="GO:0006412">
    <property type="term" value="P:translation"/>
    <property type="evidence" value="ECO:0007669"/>
    <property type="project" value="TreeGrafter"/>
</dbReference>
<evidence type="ECO:0000313" key="3">
    <source>
        <dbReference type="Proteomes" id="UP000178735"/>
    </source>
</evidence>
<proteinExistence type="inferred from homology"/>
<dbReference type="InterPro" id="IPR035956">
    <property type="entry name" value="RimP_N_sf"/>
</dbReference>
<keyword evidence="1" id="KW-0963">Cytoplasm</keyword>
<keyword evidence="1" id="KW-0690">Ribosome biogenesis</keyword>
<dbReference type="HAMAP" id="MF_01077">
    <property type="entry name" value="RimP"/>
    <property type="match status" value="1"/>
</dbReference>
<organism evidence="2 3">
    <name type="scientific">Candidatus Wallbacteria bacterium GWC2_49_35</name>
    <dbReference type="NCBI Taxonomy" id="1817813"/>
    <lineage>
        <taxon>Bacteria</taxon>
        <taxon>Candidatus Walliibacteriota</taxon>
    </lineage>
</organism>
<comment type="similarity">
    <text evidence="1">Belongs to the RimP family.</text>
</comment>
<reference evidence="2 3" key="1">
    <citation type="journal article" date="2016" name="Nat. Commun.">
        <title>Thousands of microbial genomes shed light on interconnected biogeochemical processes in an aquifer system.</title>
        <authorList>
            <person name="Anantharaman K."/>
            <person name="Brown C.T."/>
            <person name="Hug L.A."/>
            <person name="Sharon I."/>
            <person name="Castelle C.J."/>
            <person name="Probst A.J."/>
            <person name="Thomas B.C."/>
            <person name="Singh A."/>
            <person name="Wilkins M.J."/>
            <person name="Karaoz U."/>
            <person name="Brodie E.L."/>
            <person name="Williams K.H."/>
            <person name="Hubbard S.S."/>
            <person name="Banfield J.F."/>
        </authorList>
    </citation>
    <scope>NUCLEOTIDE SEQUENCE [LARGE SCALE GENOMIC DNA]</scope>
</reference>
<dbReference type="Proteomes" id="UP000178735">
    <property type="component" value="Unassembled WGS sequence"/>
</dbReference>
<dbReference type="GO" id="GO:0005829">
    <property type="term" value="C:cytosol"/>
    <property type="evidence" value="ECO:0007669"/>
    <property type="project" value="TreeGrafter"/>
</dbReference>
<dbReference type="InterPro" id="IPR003728">
    <property type="entry name" value="Ribosome_maturation_RimP"/>
</dbReference>
<dbReference type="EMBL" id="MGFH01000228">
    <property type="protein sequence ID" value="OGM01718.1"/>
    <property type="molecule type" value="Genomic_DNA"/>
</dbReference>
<dbReference type="AlphaFoldDB" id="A0A1F7WHQ3"/>
<dbReference type="GO" id="GO:0000028">
    <property type="term" value="P:ribosomal small subunit assembly"/>
    <property type="evidence" value="ECO:0007669"/>
    <property type="project" value="TreeGrafter"/>
</dbReference>
<sequence>MIKDSINEIVEDAKPAIKEAGFRLVEFNQATISHGRTLVLKFVIDKFKKNDVKDGITHGDCIKVTKLIEEEIGRRFNAEEIDYTIEVASFGLGRAFASAEDYEANMGIELEVRLNKKINDFFKFSGVLREIIYEQGEASAICIELTEMGDKKIAEYLKKKKKDAPAVEVPSHITIPLSAVSKTSVKIHF</sequence>
<dbReference type="SUPFAM" id="SSF75420">
    <property type="entry name" value="YhbC-like, N-terminal domain"/>
    <property type="match status" value="1"/>
</dbReference>
<dbReference type="STRING" id="1817813.A2008_10900"/>
<comment type="caution">
    <text evidence="2">The sequence shown here is derived from an EMBL/GenBank/DDBJ whole genome shotgun (WGS) entry which is preliminary data.</text>
</comment>
<comment type="subcellular location">
    <subcellularLocation>
        <location evidence="1">Cytoplasm</location>
    </subcellularLocation>
</comment>
<dbReference type="PANTHER" id="PTHR33867:SF1">
    <property type="entry name" value="RIBOSOME MATURATION FACTOR RIMP"/>
    <property type="match status" value="1"/>
</dbReference>
<evidence type="ECO:0000256" key="1">
    <source>
        <dbReference type="HAMAP-Rule" id="MF_01077"/>
    </source>
</evidence>
<name>A0A1F7WHQ3_9BACT</name>
<protein>
    <recommendedName>
        <fullName evidence="1">Ribosome maturation factor RimP</fullName>
    </recommendedName>
</protein>
<comment type="function">
    <text evidence="1">Required for maturation of 30S ribosomal subunits.</text>
</comment>
<dbReference type="Gene3D" id="3.30.300.70">
    <property type="entry name" value="RimP-like superfamily, N-terminal"/>
    <property type="match status" value="1"/>
</dbReference>
<evidence type="ECO:0000313" key="2">
    <source>
        <dbReference type="EMBL" id="OGM01718.1"/>
    </source>
</evidence>